<dbReference type="EMBL" id="JAGQHS010000120">
    <property type="protein sequence ID" value="MCA9757783.1"/>
    <property type="molecule type" value="Genomic_DNA"/>
</dbReference>
<feature type="signal peptide" evidence="1">
    <location>
        <begin position="1"/>
        <end position="28"/>
    </location>
</feature>
<reference evidence="2" key="1">
    <citation type="submission" date="2020-04" db="EMBL/GenBank/DDBJ databases">
        <authorList>
            <person name="Zhang T."/>
        </authorList>
    </citation>
    <scope>NUCLEOTIDE SEQUENCE</scope>
    <source>
        <strain evidence="2">HKST-UBA02</strain>
    </source>
</reference>
<evidence type="ECO:0000256" key="1">
    <source>
        <dbReference type="SAM" id="SignalP"/>
    </source>
</evidence>
<organism evidence="2 3">
    <name type="scientific">Eiseniibacteriota bacterium</name>
    <dbReference type="NCBI Taxonomy" id="2212470"/>
    <lineage>
        <taxon>Bacteria</taxon>
        <taxon>Candidatus Eiseniibacteriota</taxon>
    </lineage>
</organism>
<dbReference type="Proteomes" id="UP000739538">
    <property type="component" value="Unassembled WGS sequence"/>
</dbReference>
<accession>A0A956NES9</accession>
<sequence length="302" mass="34166">MTARSRWVVFAIAGMVMFGFVASTDSDAQAPPRKTFVMPRIAPNEFVVKGAAMAKTWELEAMDKARDRTALYESVVDLFARYSAFTDEVAEIYPKEGLEWLLITDEVCDSITTALMGPLEAYQKSHPEEVLTQGRQLFELELMKITGPPARVLGFHVVRLGSFSAEKVAELHVPETTTDLDGLADGFLRHLSDWCFEYWQVHDTELNTYRSRLNQQDWVIVRLRDECGNTGKWKIKNQYMALIGVDSTKTPPQDVYAHEFELVGTSCDETRTIRIDLPNYLAMQREVLGGGNVSPFELDPGR</sequence>
<feature type="chain" id="PRO_5037050922" evidence="1">
    <location>
        <begin position="29"/>
        <end position="302"/>
    </location>
</feature>
<evidence type="ECO:0000313" key="2">
    <source>
        <dbReference type="EMBL" id="MCA9757783.1"/>
    </source>
</evidence>
<dbReference type="AlphaFoldDB" id="A0A956NES9"/>
<protein>
    <submittedName>
        <fullName evidence="2">Uncharacterized protein</fullName>
    </submittedName>
</protein>
<keyword evidence="1" id="KW-0732">Signal</keyword>
<name>A0A956NES9_UNCEI</name>
<reference evidence="2" key="2">
    <citation type="journal article" date="2021" name="Microbiome">
        <title>Successional dynamics and alternative stable states in a saline activated sludge microbial community over 9 years.</title>
        <authorList>
            <person name="Wang Y."/>
            <person name="Ye J."/>
            <person name="Ju F."/>
            <person name="Liu L."/>
            <person name="Boyd J.A."/>
            <person name="Deng Y."/>
            <person name="Parks D.H."/>
            <person name="Jiang X."/>
            <person name="Yin X."/>
            <person name="Woodcroft B.J."/>
            <person name="Tyson G.W."/>
            <person name="Hugenholtz P."/>
            <person name="Polz M.F."/>
            <person name="Zhang T."/>
        </authorList>
    </citation>
    <scope>NUCLEOTIDE SEQUENCE</scope>
    <source>
        <strain evidence="2">HKST-UBA02</strain>
    </source>
</reference>
<proteinExistence type="predicted"/>
<gene>
    <name evidence="2" type="ORF">KDA27_18465</name>
</gene>
<evidence type="ECO:0000313" key="3">
    <source>
        <dbReference type="Proteomes" id="UP000739538"/>
    </source>
</evidence>
<comment type="caution">
    <text evidence="2">The sequence shown here is derived from an EMBL/GenBank/DDBJ whole genome shotgun (WGS) entry which is preliminary data.</text>
</comment>